<organism evidence="2 3">
    <name type="scientific">Phascolomyces articulosus</name>
    <dbReference type="NCBI Taxonomy" id="60185"/>
    <lineage>
        <taxon>Eukaryota</taxon>
        <taxon>Fungi</taxon>
        <taxon>Fungi incertae sedis</taxon>
        <taxon>Mucoromycota</taxon>
        <taxon>Mucoromycotina</taxon>
        <taxon>Mucoromycetes</taxon>
        <taxon>Mucorales</taxon>
        <taxon>Lichtheimiaceae</taxon>
        <taxon>Phascolomyces</taxon>
    </lineage>
</organism>
<dbReference type="EMBL" id="JAIXMP010000057">
    <property type="protein sequence ID" value="KAI9244699.1"/>
    <property type="molecule type" value="Genomic_DNA"/>
</dbReference>
<comment type="caution">
    <text evidence="2">The sequence shown here is derived from an EMBL/GenBank/DDBJ whole genome shotgun (WGS) entry which is preliminary data.</text>
</comment>
<feature type="non-terminal residue" evidence="2">
    <location>
        <position position="1"/>
    </location>
</feature>
<sequence length="53" mass="6151">GLPTHRLVLKENMPIMLIRNINQEGLCNGARLIYYRFTRNQSKQQLLPASIQV</sequence>
<protein>
    <recommendedName>
        <fullName evidence="1">DNA helicase Pif1-like 2B domain-containing protein</fullName>
    </recommendedName>
</protein>
<dbReference type="AlphaFoldDB" id="A0AAD5P7E8"/>
<feature type="domain" description="DNA helicase Pif1-like 2B" evidence="1">
    <location>
        <begin position="1"/>
        <end position="33"/>
    </location>
</feature>
<proteinExistence type="predicted"/>
<dbReference type="Proteomes" id="UP001209540">
    <property type="component" value="Unassembled WGS sequence"/>
</dbReference>
<evidence type="ECO:0000259" key="1">
    <source>
        <dbReference type="Pfam" id="PF21530"/>
    </source>
</evidence>
<evidence type="ECO:0000313" key="3">
    <source>
        <dbReference type="Proteomes" id="UP001209540"/>
    </source>
</evidence>
<dbReference type="Pfam" id="PF21530">
    <property type="entry name" value="Pif1_2B_dom"/>
    <property type="match status" value="1"/>
</dbReference>
<keyword evidence="3" id="KW-1185">Reference proteome</keyword>
<gene>
    <name evidence="2" type="ORF">BDA99DRAFT_448323</name>
</gene>
<evidence type="ECO:0000313" key="2">
    <source>
        <dbReference type="EMBL" id="KAI9244699.1"/>
    </source>
</evidence>
<reference evidence="2" key="2">
    <citation type="submission" date="2023-02" db="EMBL/GenBank/DDBJ databases">
        <authorList>
            <consortium name="DOE Joint Genome Institute"/>
            <person name="Mondo S.J."/>
            <person name="Chang Y."/>
            <person name="Wang Y."/>
            <person name="Ahrendt S."/>
            <person name="Andreopoulos W."/>
            <person name="Barry K."/>
            <person name="Beard J."/>
            <person name="Benny G.L."/>
            <person name="Blankenship S."/>
            <person name="Bonito G."/>
            <person name="Cuomo C."/>
            <person name="Desiro A."/>
            <person name="Gervers K.A."/>
            <person name="Hundley H."/>
            <person name="Kuo A."/>
            <person name="LaButti K."/>
            <person name="Lang B.F."/>
            <person name="Lipzen A."/>
            <person name="O'Donnell K."/>
            <person name="Pangilinan J."/>
            <person name="Reynolds N."/>
            <person name="Sandor L."/>
            <person name="Smith M.W."/>
            <person name="Tsang A."/>
            <person name="Grigoriev I.V."/>
            <person name="Stajich J.E."/>
            <person name="Spatafora J.W."/>
        </authorList>
    </citation>
    <scope>NUCLEOTIDE SEQUENCE</scope>
    <source>
        <strain evidence="2">RSA 2281</strain>
    </source>
</reference>
<accession>A0AAD5P7E8</accession>
<name>A0AAD5P7E8_9FUNG</name>
<dbReference type="InterPro" id="IPR049163">
    <property type="entry name" value="Pif1-like_2B_dom"/>
</dbReference>
<reference evidence="2" key="1">
    <citation type="journal article" date="2022" name="IScience">
        <title>Evolution of zygomycete secretomes and the origins of terrestrial fungal ecologies.</title>
        <authorList>
            <person name="Chang Y."/>
            <person name="Wang Y."/>
            <person name="Mondo S."/>
            <person name="Ahrendt S."/>
            <person name="Andreopoulos W."/>
            <person name="Barry K."/>
            <person name="Beard J."/>
            <person name="Benny G.L."/>
            <person name="Blankenship S."/>
            <person name="Bonito G."/>
            <person name="Cuomo C."/>
            <person name="Desiro A."/>
            <person name="Gervers K.A."/>
            <person name="Hundley H."/>
            <person name="Kuo A."/>
            <person name="LaButti K."/>
            <person name="Lang B.F."/>
            <person name="Lipzen A."/>
            <person name="O'Donnell K."/>
            <person name="Pangilinan J."/>
            <person name="Reynolds N."/>
            <person name="Sandor L."/>
            <person name="Smith M.E."/>
            <person name="Tsang A."/>
            <person name="Grigoriev I.V."/>
            <person name="Stajich J.E."/>
            <person name="Spatafora J.W."/>
        </authorList>
    </citation>
    <scope>NUCLEOTIDE SEQUENCE</scope>
    <source>
        <strain evidence="2">RSA 2281</strain>
    </source>
</reference>